<evidence type="ECO:0000256" key="7">
    <source>
        <dbReference type="ARBA" id="ARBA00022490"/>
    </source>
</evidence>
<dbReference type="PANTHER" id="PTHR48023:SF2">
    <property type="entry name" value="SOLUTE CARRIER FAMILY 2, FACILITATED GLUCOSE TRANSPORTER MEMBER 12"/>
    <property type="match status" value="1"/>
</dbReference>
<evidence type="ECO:0000256" key="11">
    <source>
        <dbReference type="ARBA" id="ARBA00023136"/>
    </source>
</evidence>
<evidence type="ECO:0000256" key="15">
    <source>
        <dbReference type="SAM" id="Phobius"/>
    </source>
</evidence>
<evidence type="ECO:0000313" key="17">
    <source>
        <dbReference type="Ensembl" id="ENSCCRP00000117317.1"/>
    </source>
</evidence>
<dbReference type="OMA" id="TGSHMES"/>
<dbReference type="Proteomes" id="UP001108240">
    <property type="component" value="Unplaced"/>
</dbReference>
<dbReference type="CDD" id="cd17435">
    <property type="entry name" value="MFS_GLUT12_Class3"/>
    <property type="match status" value="1"/>
</dbReference>
<comment type="similarity">
    <text evidence="4">Belongs to the major facilitator superfamily. Sugar transporter (TC 2.A.1.1) family. Glucose transporter subfamily.</text>
</comment>
<feature type="domain" description="Major facilitator superfamily (MFS) profile" evidence="16">
    <location>
        <begin position="81"/>
        <end position="607"/>
    </location>
</feature>
<evidence type="ECO:0000256" key="9">
    <source>
        <dbReference type="ARBA" id="ARBA00022692"/>
    </source>
</evidence>
<dbReference type="GO" id="GO:0048471">
    <property type="term" value="C:perinuclear region of cytoplasm"/>
    <property type="evidence" value="ECO:0007669"/>
    <property type="project" value="UniProtKB-SubCell"/>
</dbReference>
<comment type="subcellular location">
    <subcellularLocation>
        <location evidence="3">Cell membrane</location>
        <topology evidence="3">Multi-pass membrane protein</topology>
    </subcellularLocation>
    <subcellularLocation>
        <location evidence="2">Cytoplasm</location>
        <location evidence="2">Perinuclear region</location>
    </subcellularLocation>
</comment>
<name>A0A9J7YBF8_CYPCA</name>
<keyword evidence="11 15" id="KW-0472">Membrane</keyword>
<evidence type="ECO:0000256" key="8">
    <source>
        <dbReference type="ARBA" id="ARBA00022597"/>
    </source>
</evidence>
<evidence type="ECO:0000259" key="16">
    <source>
        <dbReference type="PROSITE" id="PS50850"/>
    </source>
</evidence>
<proteinExistence type="inferred from homology"/>
<dbReference type="SUPFAM" id="SSF103473">
    <property type="entry name" value="MFS general substrate transporter"/>
    <property type="match status" value="1"/>
</dbReference>
<dbReference type="GO" id="GO:0005886">
    <property type="term" value="C:plasma membrane"/>
    <property type="evidence" value="ECO:0007669"/>
    <property type="project" value="UniProtKB-SubCell"/>
</dbReference>
<evidence type="ECO:0000256" key="4">
    <source>
        <dbReference type="ARBA" id="ARBA00007004"/>
    </source>
</evidence>
<dbReference type="PROSITE" id="PS50850">
    <property type="entry name" value="MFS"/>
    <property type="match status" value="1"/>
</dbReference>
<feature type="transmembrane region" description="Helical" evidence="15">
    <location>
        <begin position="234"/>
        <end position="255"/>
    </location>
</feature>
<dbReference type="InterPro" id="IPR050820">
    <property type="entry name" value="MFS_Sugar_Transporter"/>
</dbReference>
<keyword evidence="5" id="KW-0813">Transport</keyword>
<dbReference type="InterPro" id="IPR005828">
    <property type="entry name" value="MFS_sugar_transport-like"/>
</dbReference>
<feature type="transmembrane region" description="Helical" evidence="15">
    <location>
        <begin position="360"/>
        <end position="380"/>
    </location>
</feature>
<feature type="transmembrane region" description="Helical" evidence="15">
    <location>
        <begin position="120"/>
        <end position="139"/>
    </location>
</feature>
<feature type="transmembrane region" description="Helical" evidence="15">
    <location>
        <begin position="387"/>
        <end position="406"/>
    </location>
</feature>
<evidence type="ECO:0000256" key="12">
    <source>
        <dbReference type="ARBA" id="ARBA00023180"/>
    </source>
</evidence>
<evidence type="ECO:0000256" key="1">
    <source>
        <dbReference type="ARBA" id="ARBA00000618"/>
    </source>
</evidence>
<feature type="transmembrane region" description="Helical" evidence="15">
    <location>
        <begin position="76"/>
        <end position="100"/>
    </location>
</feature>
<feature type="transmembrane region" description="Helical" evidence="15">
    <location>
        <begin position="553"/>
        <end position="573"/>
    </location>
</feature>
<feature type="transmembrane region" description="Helical" evidence="15">
    <location>
        <begin position="321"/>
        <end position="340"/>
    </location>
</feature>
<dbReference type="InterPro" id="IPR036259">
    <property type="entry name" value="MFS_trans_sf"/>
</dbReference>
<dbReference type="InterPro" id="IPR005829">
    <property type="entry name" value="Sugar_transporter_CS"/>
</dbReference>
<feature type="transmembrane region" description="Helical" evidence="15">
    <location>
        <begin position="516"/>
        <end position="541"/>
    </location>
</feature>
<protein>
    <recommendedName>
        <fullName evidence="13">Solute carrier family 2, facilitated glucose transporter member 12</fullName>
    </recommendedName>
    <alternativeName>
        <fullName evidence="14">Glucose transporter type 12</fullName>
    </alternativeName>
</protein>
<dbReference type="Pfam" id="PF00083">
    <property type="entry name" value="Sugar_tr"/>
    <property type="match status" value="2"/>
</dbReference>
<dbReference type="PRINTS" id="PR00171">
    <property type="entry name" value="SUGRTRNSPORT"/>
</dbReference>
<keyword evidence="9 15" id="KW-0812">Transmembrane</keyword>
<reference evidence="17" key="2">
    <citation type="submission" date="2025-09" db="UniProtKB">
        <authorList>
            <consortium name="Ensembl"/>
        </authorList>
    </citation>
    <scope>IDENTIFICATION</scope>
</reference>
<keyword evidence="18" id="KW-1185">Reference proteome</keyword>
<feature type="transmembrane region" description="Helical" evidence="15">
    <location>
        <begin position="176"/>
        <end position="194"/>
    </location>
</feature>
<keyword evidence="10 15" id="KW-1133">Transmembrane helix</keyword>
<evidence type="ECO:0000256" key="14">
    <source>
        <dbReference type="ARBA" id="ARBA00042905"/>
    </source>
</evidence>
<dbReference type="Gene3D" id="1.20.1250.20">
    <property type="entry name" value="MFS general substrate transporter like domains"/>
    <property type="match status" value="2"/>
</dbReference>
<feature type="transmembrane region" description="Helical" evidence="15">
    <location>
        <begin position="146"/>
        <end position="170"/>
    </location>
</feature>
<reference evidence="17" key="1">
    <citation type="submission" date="2025-08" db="UniProtKB">
        <authorList>
            <consortium name="Ensembl"/>
        </authorList>
    </citation>
    <scope>IDENTIFICATION</scope>
</reference>
<evidence type="ECO:0000256" key="2">
    <source>
        <dbReference type="ARBA" id="ARBA00004556"/>
    </source>
</evidence>
<comment type="catalytic activity">
    <reaction evidence="1">
        <text>D-glucose(out) = D-glucose(in)</text>
        <dbReference type="Rhea" id="RHEA:60376"/>
        <dbReference type="ChEBI" id="CHEBI:4167"/>
    </reaction>
</comment>
<accession>A0A9J7YBF8</accession>
<evidence type="ECO:0000256" key="5">
    <source>
        <dbReference type="ARBA" id="ARBA00022448"/>
    </source>
</evidence>
<keyword evidence="8" id="KW-0762">Sugar transport</keyword>
<feature type="transmembrane region" description="Helical" evidence="15">
    <location>
        <begin position="206"/>
        <end position="228"/>
    </location>
</feature>
<feature type="transmembrane region" description="Helical" evidence="15">
    <location>
        <begin position="585"/>
        <end position="603"/>
    </location>
</feature>
<dbReference type="GO" id="GO:0022857">
    <property type="term" value="F:transmembrane transporter activity"/>
    <property type="evidence" value="ECO:0007669"/>
    <property type="project" value="InterPro"/>
</dbReference>
<evidence type="ECO:0000256" key="3">
    <source>
        <dbReference type="ARBA" id="ARBA00004651"/>
    </source>
</evidence>
<dbReference type="PANTHER" id="PTHR48023">
    <property type="entry name" value="D-XYLOSE-PROTON SYMPORTER-LIKE 2"/>
    <property type="match status" value="1"/>
</dbReference>
<evidence type="ECO:0000256" key="6">
    <source>
        <dbReference type="ARBA" id="ARBA00022475"/>
    </source>
</evidence>
<dbReference type="AlphaFoldDB" id="A0A9J7YBF8"/>
<dbReference type="GeneTree" id="ENSGT00940000159614"/>
<keyword evidence="6" id="KW-1003">Cell membrane</keyword>
<keyword evidence="7" id="KW-0963">Cytoplasm</keyword>
<dbReference type="Ensembl" id="ENSCCRT00000142946.1">
    <property type="protein sequence ID" value="ENSCCRP00000117317.1"/>
    <property type="gene ID" value="ENSCCRG00000072681.1"/>
</dbReference>
<dbReference type="GO" id="GO:0072359">
    <property type="term" value="P:circulatory system development"/>
    <property type="evidence" value="ECO:0007669"/>
    <property type="project" value="TreeGrafter"/>
</dbReference>
<dbReference type="PROSITE" id="PS00216">
    <property type="entry name" value="SUGAR_TRANSPORT_1"/>
    <property type="match status" value="1"/>
</dbReference>
<evidence type="ECO:0000313" key="18">
    <source>
        <dbReference type="Proteomes" id="UP001108240"/>
    </source>
</evidence>
<dbReference type="InterPro" id="IPR003663">
    <property type="entry name" value="Sugar/inositol_transpt"/>
</dbReference>
<evidence type="ECO:0000256" key="10">
    <source>
        <dbReference type="ARBA" id="ARBA00022989"/>
    </source>
</evidence>
<dbReference type="InterPro" id="IPR020846">
    <property type="entry name" value="MFS_dom"/>
</dbReference>
<evidence type="ECO:0000256" key="13">
    <source>
        <dbReference type="ARBA" id="ARBA00039241"/>
    </source>
</evidence>
<sequence length="651" mass="70027">MVNGCAFLIGTCCYTYYVLTAANKVVYACCGVPIGSFVTVPQPLKNMDASEENIRMTSDSQSKTCVQNQESGNGAALVLCSVSVACLSGLMMGYEMSLISGALLQLRDVLTLSCPQQEQVVGSVLFGAFLLSLGGGTILDRYGRRFSIILTALLCVLGTLLSMCVVSFWALVVGRMLVGMAVALSGIASCLYAAEVAPATWRGRCVCVYELMVVLGMLLGFGLSWAFAGVSDGWRFMFGGVLFPALLQAGIMPLLPQSPRFLLAQQREKEAHATLLRLRAGIKGVDAVEDELHAIRMALGAERLHGFLDLFRSRDNMLQRLLVGAALVFLQQATGQPNILAYASTVLSSVGFHGNEAATLASTGFGVVKVGGTIPAVFLVDKVGPKALLCVGAVVMTLSTATLGAVTMQSHTHVSSLCRSPVNKANLTVFGTEEETDFQTNTPLGLYQPSYHELQNKHKTNAFLTSINDTKDHWVLNYTPDHRTALMELAEGSEKDSSKIALQSLHVNEVSPSLKWISLVSLLVYVAGFSISLGPMVHVVLSAIFPTGIRGKAVSVISAFNWATNLLISMTFLTLTERIGLPSVIFSYAAMSFVLVVFVIVFVPETKGRSLEQISKELAMKNHLSSRLLCDRRKHEASAQPPQEEKALSTV</sequence>
<dbReference type="GO" id="GO:1904659">
    <property type="term" value="P:D-glucose transmembrane transport"/>
    <property type="evidence" value="ECO:0007669"/>
    <property type="project" value="TreeGrafter"/>
</dbReference>
<keyword evidence="12" id="KW-0325">Glycoprotein</keyword>
<organism evidence="17 18">
    <name type="scientific">Cyprinus carpio carpio</name>
    <dbReference type="NCBI Taxonomy" id="630221"/>
    <lineage>
        <taxon>Eukaryota</taxon>
        <taxon>Metazoa</taxon>
        <taxon>Chordata</taxon>
        <taxon>Craniata</taxon>
        <taxon>Vertebrata</taxon>
        <taxon>Euteleostomi</taxon>
        <taxon>Actinopterygii</taxon>
        <taxon>Neopterygii</taxon>
        <taxon>Teleostei</taxon>
        <taxon>Ostariophysi</taxon>
        <taxon>Cypriniformes</taxon>
        <taxon>Cyprinidae</taxon>
        <taxon>Cyprininae</taxon>
        <taxon>Cyprinus</taxon>
    </lineage>
</organism>